<organism evidence="2 3">
    <name type="scientific">Hibiscus sabdariffa</name>
    <name type="common">roselle</name>
    <dbReference type="NCBI Taxonomy" id="183260"/>
    <lineage>
        <taxon>Eukaryota</taxon>
        <taxon>Viridiplantae</taxon>
        <taxon>Streptophyta</taxon>
        <taxon>Embryophyta</taxon>
        <taxon>Tracheophyta</taxon>
        <taxon>Spermatophyta</taxon>
        <taxon>Magnoliopsida</taxon>
        <taxon>eudicotyledons</taxon>
        <taxon>Gunneridae</taxon>
        <taxon>Pentapetalae</taxon>
        <taxon>rosids</taxon>
        <taxon>malvids</taxon>
        <taxon>Malvales</taxon>
        <taxon>Malvaceae</taxon>
        <taxon>Malvoideae</taxon>
        <taxon>Hibiscus</taxon>
    </lineage>
</organism>
<reference evidence="2 3" key="1">
    <citation type="journal article" date="2024" name="G3 (Bethesda)">
        <title>Genome assembly of Hibiscus sabdariffa L. provides insights into metabolisms of medicinal natural products.</title>
        <authorList>
            <person name="Kim T."/>
        </authorList>
    </citation>
    <scope>NUCLEOTIDE SEQUENCE [LARGE SCALE GENOMIC DNA]</scope>
    <source>
        <strain evidence="2">TK-2024</strain>
        <tissue evidence="2">Old leaves</tissue>
    </source>
</reference>
<keyword evidence="1" id="KW-1133">Transmembrane helix</keyword>
<dbReference type="InterPro" id="IPR044615">
    <property type="entry name" value="STR9"/>
</dbReference>
<dbReference type="PANTHER" id="PTHR45508">
    <property type="entry name" value="RHODANESE-LIKE DOMAIN-CONTAINING PROTEIN 9, CHLOROPLASTIC"/>
    <property type="match status" value="1"/>
</dbReference>
<evidence type="ECO:0000313" key="2">
    <source>
        <dbReference type="EMBL" id="KAK9001090.1"/>
    </source>
</evidence>
<name>A0ABR2QK62_9ROSI</name>
<keyword evidence="1" id="KW-0812">Transmembrane</keyword>
<keyword evidence="3" id="KW-1185">Reference proteome</keyword>
<protein>
    <submittedName>
        <fullName evidence="2">Uncharacterized protein</fullName>
    </submittedName>
</protein>
<dbReference type="Proteomes" id="UP001396334">
    <property type="component" value="Unassembled WGS sequence"/>
</dbReference>
<accession>A0ABR2QK62</accession>
<evidence type="ECO:0000256" key="1">
    <source>
        <dbReference type="SAM" id="Phobius"/>
    </source>
</evidence>
<evidence type="ECO:0000313" key="3">
    <source>
        <dbReference type="Proteomes" id="UP001396334"/>
    </source>
</evidence>
<feature type="transmembrane region" description="Helical" evidence="1">
    <location>
        <begin position="36"/>
        <end position="55"/>
    </location>
</feature>
<keyword evidence="1" id="KW-0472">Membrane</keyword>
<dbReference type="PANTHER" id="PTHR45508:SF1">
    <property type="entry name" value="RHODANESE-LIKE DOMAIN-CONTAINING PROTEIN 9, CHLOROPLASTIC"/>
    <property type="match status" value="1"/>
</dbReference>
<comment type="caution">
    <text evidence="2">The sequence shown here is derived from an EMBL/GenBank/DDBJ whole genome shotgun (WGS) entry which is preliminary data.</text>
</comment>
<proteinExistence type="predicted"/>
<gene>
    <name evidence="2" type="ORF">V6N11_082882</name>
</gene>
<dbReference type="EMBL" id="JBBPBN010000036">
    <property type="protein sequence ID" value="KAK9001090.1"/>
    <property type="molecule type" value="Genomic_DNA"/>
</dbReference>
<sequence length="107" mass="11778">MDFDFLFNNKAHSIFVGKTELQDDGKAGLVTIQGKILAVLGIVLICKRYLFITLFPDQAKKLLEMSPARGLLALGNVINALGDEKKRKEGVHVTYRDSGINVGMCPK</sequence>